<dbReference type="PANTHER" id="PTHR37523">
    <property type="entry name" value="METALLOPHOSPHOESTERASE"/>
    <property type="match status" value="1"/>
</dbReference>
<sequence>MKKIYFSADAHGSTYVWRKWISVVSVYKPDILILAGDLTGKAFVPLIRQSDGSHSCTYFGGKFNLKTDKEVKEMVDRLESAGAYPFIATPEEIQELKSDENKLNELMDREIRNRLRKWMEMLVEKVDTKNVMTIAMPGNDDFLTMDQVIKDFEDKGVIYPLEKVVEFPYGYQMVSLDYVNPTPWNTDREMDEKALLKKIDELVSKVDDPHKAVLNFHCPPFQTQLDMAPKLDRTMRPVIVAGSVVMVHCGSKAVRKAIEKYQPLIGLHGHIHESFASDKIKNTPVVNPGSEYSEGILRGFIVELTEDGLGNYWKVEG</sequence>
<evidence type="ECO:0000313" key="1">
    <source>
        <dbReference type="EMBL" id="TET46582.1"/>
    </source>
</evidence>
<dbReference type="InterPro" id="IPR029052">
    <property type="entry name" value="Metallo-depent_PP-like"/>
</dbReference>
<organism evidence="1 2">
    <name type="scientific">candidate division TA06 bacterium</name>
    <dbReference type="NCBI Taxonomy" id="2250710"/>
    <lineage>
        <taxon>Bacteria</taxon>
        <taxon>Bacteria division TA06</taxon>
    </lineage>
</organism>
<dbReference type="PANTHER" id="PTHR37523:SF1">
    <property type="entry name" value="CALCINEURIN-LIKE PHOSPHOESTERASE DOMAIN-CONTAINING PROTEIN"/>
    <property type="match status" value="1"/>
</dbReference>
<comment type="caution">
    <text evidence="1">The sequence shown here is derived from an EMBL/GenBank/DDBJ whole genome shotgun (WGS) entry which is preliminary data.</text>
</comment>
<proteinExistence type="predicted"/>
<dbReference type="SUPFAM" id="SSF56300">
    <property type="entry name" value="Metallo-dependent phosphatases"/>
    <property type="match status" value="1"/>
</dbReference>
<name>A0A523UVJ1_UNCT6</name>
<dbReference type="Gene3D" id="3.60.21.10">
    <property type="match status" value="1"/>
</dbReference>
<gene>
    <name evidence="1" type="ORF">E3J62_03815</name>
</gene>
<evidence type="ECO:0000313" key="2">
    <source>
        <dbReference type="Proteomes" id="UP000315525"/>
    </source>
</evidence>
<dbReference type="AlphaFoldDB" id="A0A523UVJ1"/>
<dbReference type="EMBL" id="SOJN01000048">
    <property type="protein sequence ID" value="TET46582.1"/>
    <property type="molecule type" value="Genomic_DNA"/>
</dbReference>
<protein>
    <submittedName>
        <fullName evidence="1">Phosphoesterase</fullName>
    </submittedName>
</protein>
<accession>A0A523UVJ1</accession>
<dbReference type="Proteomes" id="UP000315525">
    <property type="component" value="Unassembled WGS sequence"/>
</dbReference>
<reference evidence="1 2" key="1">
    <citation type="submission" date="2019-03" db="EMBL/GenBank/DDBJ databases">
        <title>Metabolic potential of uncultured bacteria and archaea associated with petroleum seepage in deep-sea sediments.</title>
        <authorList>
            <person name="Dong X."/>
            <person name="Hubert C."/>
        </authorList>
    </citation>
    <scope>NUCLEOTIDE SEQUENCE [LARGE SCALE GENOMIC DNA]</scope>
    <source>
        <strain evidence="1">E44_bin18</strain>
    </source>
</reference>